<keyword evidence="1" id="KW-0808">Transferase</keyword>
<evidence type="ECO:0000256" key="1">
    <source>
        <dbReference type="ARBA" id="ARBA00022679"/>
    </source>
</evidence>
<evidence type="ECO:0000313" key="4">
    <source>
        <dbReference type="Proteomes" id="UP001597548"/>
    </source>
</evidence>
<organism evidence="3 4">
    <name type="scientific">Psychroserpens luteus</name>
    <dbReference type="NCBI Taxonomy" id="1434066"/>
    <lineage>
        <taxon>Bacteria</taxon>
        <taxon>Pseudomonadati</taxon>
        <taxon>Bacteroidota</taxon>
        <taxon>Flavobacteriia</taxon>
        <taxon>Flavobacteriales</taxon>
        <taxon>Flavobacteriaceae</taxon>
        <taxon>Psychroserpens</taxon>
    </lineage>
</organism>
<keyword evidence="3" id="KW-0378">Hydrolase</keyword>
<protein>
    <submittedName>
        <fullName evidence="3">Alpha/beta fold hydrolase</fullName>
    </submittedName>
</protein>
<evidence type="ECO:0000313" key="3">
    <source>
        <dbReference type="EMBL" id="MFD2915599.1"/>
    </source>
</evidence>
<dbReference type="EMBL" id="JBHUOS010000007">
    <property type="protein sequence ID" value="MFD2915599.1"/>
    <property type="molecule type" value="Genomic_DNA"/>
</dbReference>
<dbReference type="Gene3D" id="3.40.50.1820">
    <property type="entry name" value="alpha/beta hydrolase"/>
    <property type="match status" value="1"/>
</dbReference>
<dbReference type="Pfam" id="PF00561">
    <property type="entry name" value="Abhydrolase_1"/>
    <property type="match status" value="1"/>
</dbReference>
<dbReference type="RefSeq" id="WP_194509508.1">
    <property type="nucleotide sequence ID" value="NZ_JADILU010000008.1"/>
</dbReference>
<dbReference type="InterPro" id="IPR000073">
    <property type="entry name" value="AB_hydrolase_1"/>
</dbReference>
<dbReference type="PANTHER" id="PTHR32268:SF11">
    <property type="entry name" value="HOMOSERINE O-ACETYLTRANSFERASE"/>
    <property type="match status" value="1"/>
</dbReference>
<dbReference type="PANTHER" id="PTHR32268">
    <property type="entry name" value="HOMOSERINE O-ACETYLTRANSFERASE"/>
    <property type="match status" value="1"/>
</dbReference>
<proteinExistence type="predicted"/>
<comment type="caution">
    <text evidence="3">The sequence shown here is derived from an EMBL/GenBank/DDBJ whole genome shotgun (WGS) entry which is preliminary data.</text>
</comment>
<dbReference type="SUPFAM" id="SSF53474">
    <property type="entry name" value="alpha/beta-Hydrolases"/>
    <property type="match status" value="1"/>
</dbReference>
<dbReference type="InterPro" id="IPR008220">
    <property type="entry name" value="HAT_MetX-like"/>
</dbReference>
<dbReference type="Proteomes" id="UP001597548">
    <property type="component" value="Unassembled WGS sequence"/>
</dbReference>
<dbReference type="PIRSF" id="PIRSF000443">
    <property type="entry name" value="Homoser_Ac_trans"/>
    <property type="match status" value="1"/>
</dbReference>
<dbReference type="GO" id="GO:0016787">
    <property type="term" value="F:hydrolase activity"/>
    <property type="evidence" value="ECO:0007669"/>
    <property type="project" value="UniProtKB-KW"/>
</dbReference>
<keyword evidence="4" id="KW-1185">Reference proteome</keyword>
<feature type="domain" description="AB hydrolase-1" evidence="2">
    <location>
        <begin position="37"/>
        <end position="156"/>
    </location>
</feature>
<reference evidence="4" key="1">
    <citation type="journal article" date="2019" name="Int. J. Syst. Evol. Microbiol.">
        <title>The Global Catalogue of Microorganisms (GCM) 10K type strain sequencing project: providing services to taxonomists for standard genome sequencing and annotation.</title>
        <authorList>
            <consortium name="The Broad Institute Genomics Platform"/>
            <consortium name="The Broad Institute Genome Sequencing Center for Infectious Disease"/>
            <person name="Wu L."/>
            <person name="Ma J."/>
        </authorList>
    </citation>
    <scope>NUCLEOTIDE SEQUENCE [LARGE SCALE GENOMIC DNA]</scope>
    <source>
        <strain evidence="4">KCTC 32514</strain>
    </source>
</reference>
<accession>A0ABW5ZRH3</accession>
<dbReference type="InterPro" id="IPR029058">
    <property type="entry name" value="AB_hydrolase_fold"/>
</dbReference>
<name>A0ABW5ZRH3_9FLAO</name>
<gene>
    <name evidence="3" type="ORF">ACFS29_08115</name>
</gene>
<sequence>MSSLKYIKISSFKTENGQSQHIRLSYQIYGQPLSDAPIVLVNHALTGNSTVCGKEGWWNDLIGENKCIDTNFYTVLAFNIPGNGFDDNDENLIENYKDFTARTIAEIFSEGLKKLNIKELFAVIGGSVGGGIAWELAALQPDLIDHLIPIATDWKSTDWLIANCHIQDAILNNSCKPLEDARMHAMTLYRSPESLTSKFNRTTKSSSLFNVESWLNYHGEALNTRFNLSAYKLMNQILRTIDITRDRTSFNDVVSKINSNIHIVTINSDLFFKAEENWETYVDLKLIKENVCINEIKSIHGHDAFLIEFAQLSKFLTPIFEARKETKYFELECYKKRITA</sequence>
<evidence type="ECO:0000259" key="2">
    <source>
        <dbReference type="Pfam" id="PF00561"/>
    </source>
</evidence>